<keyword evidence="2" id="KW-1185">Reference proteome</keyword>
<accession>A0A3Q0IQA9</accession>
<evidence type="ECO:0000313" key="2">
    <source>
        <dbReference type="Proteomes" id="UP000079169"/>
    </source>
</evidence>
<sequence>MAHNLLTTYNEELKKIETIQEELRTVNQQIASMELEAKRSQREYEEWCAENQRLKSEKLNAQLTLNQEVLILEIHNEEKARVLLRRSEEIERAKKIEEVILNQREQLCDQIQLSIQHPGPSNVSNLFLEDWSTSESEHPTRRNN</sequence>
<reference evidence="3" key="1">
    <citation type="submission" date="2025-08" db="UniProtKB">
        <authorList>
            <consortium name="RefSeq"/>
        </authorList>
    </citation>
    <scope>IDENTIFICATION</scope>
</reference>
<protein>
    <submittedName>
        <fullName evidence="3">Uncharacterized protein LOC108252217</fullName>
    </submittedName>
</protein>
<feature type="coiled-coil region" evidence="1">
    <location>
        <begin position="9"/>
        <end position="57"/>
    </location>
</feature>
<evidence type="ECO:0000313" key="3">
    <source>
        <dbReference type="RefSeq" id="XP_026678427.1"/>
    </source>
</evidence>
<organism evidence="2 3">
    <name type="scientific">Diaphorina citri</name>
    <name type="common">Asian citrus psyllid</name>
    <dbReference type="NCBI Taxonomy" id="121845"/>
    <lineage>
        <taxon>Eukaryota</taxon>
        <taxon>Metazoa</taxon>
        <taxon>Ecdysozoa</taxon>
        <taxon>Arthropoda</taxon>
        <taxon>Hexapoda</taxon>
        <taxon>Insecta</taxon>
        <taxon>Pterygota</taxon>
        <taxon>Neoptera</taxon>
        <taxon>Paraneoptera</taxon>
        <taxon>Hemiptera</taxon>
        <taxon>Sternorrhyncha</taxon>
        <taxon>Psylloidea</taxon>
        <taxon>Psyllidae</taxon>
        <taxon>Diaphorininae</taxon>
        <taxon>Diaphorina</taxon>
    </lineage>
</organism>
<dbReference type="Proteomes" id="UP000079169">
    <property type="component" value="Unplaced"/>
</dbReference>
<gene>
    <name evidence="3" type="primary">LOC108252217</name>
</gene>
<dbReference type="PaxDb" id="121845-A0A3Q0IQA9"/>
<dbReference type="GeneID" id="108252217"/>
<evidence type="ECO:0000256" key="1">
    <source>
        <dbReference type="SAM" id="Coils"/>
    </source>
</evidence>
<dbReference type="AlphaFoldDB" id="A0A3Q0IQA9"/>
<name>A0A3Q0IQA9_DIACI</name>
<dbReference type="RefSeq" id="XP_026678427.1">
    <property type="nucleotide sequence ID" value="XM_026822626.1"/>
</dbReference>
<proteinExistence type="predicted"/>
<dbReference type="KEGG" id="dci:108252217"/>
<keyword evidence="1" id="KW-0175">Coiled coil</keyword>